<dbReference type="VEuPathDB" id="AmoebaDB:NfTy_086940"/>
<evidence type="ECO:0000313" key="4">
    <source>
        <dbReference type="EMBL" id="KAF0971933.1"/>
    </source>
</evidence>
<dbReference type="OrthoDB" id="6585768at2759"/>
<comment type="caution">
    <text evidence="4">The sequence shown here is derived from an EMBL/GenBank/DDBJ whole genome shotgun (WGS) entry which is preliminary data.</text>
</comment>
<dbReference type="Proteomes" id="UP000444721">
    <property type="component" value="Unassembled WGS sequence"/>
</dbReference>
<name>A0A6A5AUR3_NAEFO</name>
<dbReference type="FunFam" id="3.40.50.300:FF:001129">
    <property type="entry name" value="ras-related protein Rab-44 isoform X2"/>
    <property type="match status" value="1"/>
</dbReference>
<dbReference type="PRINTS" id="PR00449">
    <property type="entry name" value="RASTRNSFRMNG"/>
</dbReference>
<keyword evidence="2" id="KW-0342">GTP-binding</keyword>
<dbReference type="Pfam" id="PF00071">
    <property type="entry name" value="Ras"/>
    <property type="match status" value="1"/>
</dbReference>
<dbReference type="PANTHER" id="PTHR47977">
    <property type="entry name" value="RAS-RELATED PROTEIN RAB"/>
    <property type="match status" value="1"/>
</dbReference>
<evidence type="ECO:0000256" key="1">
    <source>
        <dbReference type="ARBA" id="ARBA00022741"/>
    </source>
</evidence>
<dbReference type="EMBL" id="VFQX01000072">
    <property type="protein sequence ID" value="KAF0971933.1"/>
    <property type="molecule type" value="Genomic_DNA"/>
</dbReference>
<dbReference type="GO" id="GO:0003924">
    <property type="term" value="F:GTPase activity"/>
    <property type="evidence" value="ECO:0007669"/>
    <property type="project" value="InterPro"/>
</dbReference>
<dbReference type="SUPFAM" id="SSF52540">
    <property type="entry name" value="P-loop containing nucleoside triphosphate hydrolases"/>
    <property type="match status" value="1"/>
</dbReference>
<dbReference type="RefSeq" id="XP_044556648.1">
    <property type="nucleotide sequence ID" value="XM_044713607.1"/>
</dbReference>
<dbReference type="SMART" id="SM00174">
    <property type="entry name" value="RHO"/>
    <property type="match status" value="1"/>
</dbReference>
<dbReference type="PROSITE" id="PS51421">
    <property type="entry name" value="RAS"/>
    <property type="match status" value="1"/>
</dbReference>
<dbReference type="PROSITE" id="PS51420">
    <property type="entry name" value="RHO"/>
    <property type="match status" value="1"/>
</dbReference>
<dbReference type="InterPro" id="IPR001806">
    <property type="entry name" value="Small_GTPase"/>
</dbReference>
<keyword evidence="3" id="KW-0449">Lipoprotein</keyword>
<protein>
    <submittedName>
        <fullName evidence="4">Uncharacterized protein</fullName>
    </submittedName>
</protein>
<reference evidence="4 5" key="1">
    <citation type="journal article" date="2019" name="Sci. Rep.">
        <title>Nanopore sequencing improves the draft genome of the human pathogenic amoeba Naegleria fowleri.</title>
        <authorList>
            <person name="Liechti N."/>
            <person name="Schurch N."/>
            <person name="Bruggmann R."/>
            <person name="Wittwer M."/>
        </authorList>
    </citation>
    <scope>NUCLEOTIDE SEQUENCE [LARGE SCALE GENOMIC DNA]</scope>
    <source>
        <strain evidence="4 5">ATCC 30894</strain>
    </source>
</reference>
<organism evidence="4 5">
    <name type="scientific">Naegleria fowleri</name>
    <name type="common">Brain eating amoeba</name>
    <dbReference type="NCBI Taxonomy" id="5763"/>
    <lineage>
        <taxon>Eukaryota</taxon>
        <taxon>Discoba</taxon>
        <taxon>Heterolobosea</taxon>
        <taxon>Tetramitia</taxon>
        <taxon>Eutetramitia</taxon>
        <taxon>Vahlkampfiidae</taxon>
        <taxon>Naegleria</taxon>
    </lineage>
</organism>
<accession>A0A6A5AUR3</accession>
<sequence>MGNCLPPRKRNPNTQEKVHSMTYSNTSDACCNSSSPVLSNQKENLTPIMLTTNSKLHSPTSTAEHNSQSPKKGHAIVKILIIGEANSGKSSIVLKYADGIFDEGIPSTVGVDFKLKNLQKGEQTIEVQLWDTAGQERYRTITNSYYRGIPAVVIVFDLTVENALMNVQKWIKEVRKFSQSNVTSVLVGNKTDLTRERVVSEKEALEFAQQYDMPYFEVSAKDGSNVDKMFDSLIERVLKG</sequence>
<dbReference type="SMART" id="SM00173">
    <property type="entry name" value="RAS"/>
    <property type="match status" value="1"/>
</dbReference>
<keyword evidence="5" id="KW-1185">Reference proteome</keyword>
<dbReference type="GeneID" id="68116844"/>
<dbReference type="VEuPathDB" id="AmoebaDB:NF0050720"/>
<dbReference type="PROSITE" id="PS51419">
    <property type="entry name" value="RAB"/>
    <property type="match status" value="1"/>
</dbReference>
<dbReference type="NCBIfam" id="TIGR00231">
    <property type="entry name" value="small_GTP"/>
    <property type="match status" value="1"/>
</dbReference>
<dbReference type="InterPro" id="IPR005225">
    <property type="entry name" value="Small_GTP-bd"/>
</dbReference>
<evidence type="ECO:0000256" key="2">
    <source>
        <dbReference type="ARBA" id="ARBA00023134"/>
    </source>
</evidence>
<keyword evidence="1" id="KW-0547">Nucleotide-binding</keyword>
<dbReference type="InterPro" id="IPR050227">
    <property type="entry name" value="Rab"/>
</dbReference>
<dbReference type="Gene3D" id="3.40.50.300">
    <property type="entry name" value="P-loop containing nucleotide triphosphate hydrolases"/>
    <property type="match status" value="1"/>
</dbReference>
<dbReference type="SMART" id="SM00175">
    <property type="entry name" value="RAB"/>
    <property type="match status" value="1"/>
</dbReference>
<evidence type="ECO:0000256" key="3">
    <source>
        <dbReference type="ARBA" id="ARBA00023288"/>
    </source>
</evidence>
<gene>
    <name evidence="4" type="ORF">FDP41_009629</name>
</gene>
<dbReference type="GO" id="GO:0005525">
    <property type="term" value="F:GTP binding"/>
    <property type="evidence" value="ECO:0007669"/>
    <property type="project" value="UniProtKB-KW"/>
</dbReference>
<dbReference type="InterPro" id="IPR027417">
    <property type="entry name" value="P-loop_NTPase"/>
</dbReference>
<dbReference type="OMA" id="VEEAFMM"/>
<proteinExistence type="predicted"/>
<dbReference type="AlphaFoldDB" id="A0A6A5AUR3"/>
<evidence type="ECO:0000313" key="5">
    <source>
        <dbReference type="Proteomes" id="UP000444721"/>
    </source>
</evidence>
<dbReference type="VEuPathDB" id="AmoebaDB:FDP41_009629"/>
<dbReference type="CDD" id="cd00154">
    <property type="entry name" value="Rab"/>
    <property type="match status" value="1"/>
</dbReference>